<evidence type="ECO:0000256" key="4">
    <source>
        <dbReference type="ARBA" id="ARBA00022989"/>
    </source>
</evidence>
<keyword evidence="5 6" id="KW-0472">Membrane</keyword>
<evidence type="ECO:0000259" key="7">
    <source>
        <dbReference type="Pfam" id="PF00892"/>
    </source>
</evidence>
<sequence>MVNCLTFPCSSVSLMLLNSEWKGIGEVGKLYGALVGLSIIWGMSFFFIKILVDELGNWGVSFWRCFFGALMLLLVMLVKKEVVRWREVPFWPVFFVGLFNNALPWGLIALSETLISSSMASFINAATPLWTMVIGSIWFSVTLTKRQWGGVFLGFAGIFVLADIKIENILSENIFGVMMMMAATICYGLGAHLSKKYLQHLSVTHISFTTLTVASVISFVCMQIFNRTPIHIIQSSEIILALIGLGAFGSGIAYLLYYYLVKEGSAEFASLVTYIVPVSATFWGALLLNETISTHMILGVLFIFGGVYLSSYNQREKQHIGEVREL</sequence>
<feature type="domain" description="EamA" evidence="7">
    <location>
        <begin position="34"/>
        <end position="161"/>
    </location>
</feature>
<feature type="transmembrane region" description="Helical" evidence="6">
    <location>
        <begin position="30"/>
        <end position="52"/>
    </location>
</feature>
<reference evidence="8 9" key="1">
    <citation type="submission" date="2020-07" db="EMBL/GenBank/DDBJ databases">
        <title>Genomic Encyclopedia of Type Strains, Phase IV (KMG-IV): sequencing the most valuable type-strain genomes for metagenomic binning, comparative biology and taxonomic classification.</title>
        <authorList>
            <person name="Goeker M."/>
        </authorList>
    </citation>
    <scope>NUCLEOTIDE SEQUENCE [LARGE SCALE GENOMIC DNA]</scope>
    <source>
        <strain evidence="8 9">DSM 25220</strain>
    </source>
</reference>
<dbReference type="Pfam" id="PF00892">
    <property type="entry name" value="EamA"/>
    <property type="match status" value="2"/>
</dbReference>
<evidence type="ECO:0000256" key="1">
    <source>
        <dbReference type="ARBA" id="ARBA00004127"/>
    </source>
</evidence>
<evidence type="ECO:0000256" key="6">
    <source>
        <dbReference type="SAM" id="Phobius"/>
    </source>
</evidence>
<evidence type="ECO:0000313" key="8">
    <source>
        <dbReference type="EMBL" id="MBA2870638.1"/>
    </source>
</evidence>
<accession>A0A7W0BUB3</accession>
<proteinExistence type="inferred from homology"/>
<dbReference type="AlphaFoldDB" id="A0A7W0BUB3"/>
<dbReference type="SUPFAM" id="SSF103481">
    <property type="entry name" value="Multidrug resistance efflux transporter EmrE"/>
    <property type="match status" value="2"/>
</dbReference>
<protein>
    <submittedName>
        <fullName evidence="8">Drug/metabolite transporter (DMT)-like permease</fullName>
    </submittedName>
</protein>
<feature type="transmembrane region" description="Helical" evidence="6">
    <location>
        <begin position="206"/>
        <end position="226"/>
    </location>
</feature>
<feature type="transmembrane region" description="Helical" evidence="6">
    <location>
        <begin position="90"/>
        <end position="110"/>
    </location>
</feature>
<dbReference type="Proteomes" id="UP000580891">
    <property type="component" value="Unassembled WGS sequence"/>
</dbReference>
<feature type="transmembrane region" description="Helical" evidence="6">
    <location>
        <begin position="148"/>
        <end position="168"/>
    </location>
</feature>
<evidence type="ECO:0000256" key="5">
    <source>
        <dbReference type="ARBA" id="ARBA00023136"/>
    </source>
</evidence>
<dbReference type="InterPro" id="IPR000620">
    <property type="entry name" value="EamA_dom"/>
</dbReference>
<feature type="transmembrane region" description="Helical" evidence="6">
    <location>
        <begin position="238"/>
        <end position="261"/>
    </location>
</feature>
<feature type="transmembrane region" description="Helical" evidence="6">
    <location>
        <begin position="174"/>
        <end position="194"/>
    </location>
</feature>
<keyword evidence="3 6" id="KW-0812">Transmembrane</keyword>
<feature type="transmembrane region" description="Helical" evidence="6">
    <location>
        <begin position="122"/>
        <end position="141"/>
    </location>
</feature>
<feature type="domain" description="EamA" evidence="7">
    <location>
        <begin position="175"/>
        <end position="311"/>
    </location>
</feature>
<keyword evidence="9" id="KW-1185">Reference proteome</keyword>
<dbReference type="InterPro" id="IPR050638">
    <property type="entry name" value="AA-Vitamin_Transporters"/>
</dbReference>
<feature type="transmembrane region" description="Helical" evidence="6">
    <location>
        <begin position="58"/>
        <end position="78"/>
    </location>
</feature>
<keyword evidence="4 6" id="KW-1133">Transmembrane helix</keyword>
<gene>
    <name evidence="8" type="ORF">HNQ85_000908</name>
</gene>
<organism evidence="8 9">
    <name type="scientific">[Anoxybacillus] calidus</name>
    <dbReference type="NCBI Taxonomy" id="575178"/>
    <lineage>
        <taxon>Bacteria</taxon>
        <taxon>Bacillati</taxon>
        <taxon>Bacillota</taxon>
        <taxon>Bacilli</taxon>
        <taxon>Bacillales</taxon>
        <taxon>Anoxybacillaceae</taxon>
        <taxon>Paranoxybacillus</taxon>
    </lineage>
</organism>
<comment type="similarity">
    <text evidence="2">Belongs to the EamA transporter family.</text>
</comment>
<name>A0A7W0BUB3_9BACL</name>
<dbReference type="PANTHER" id="PTHR32322">
    <property type="entry name" value="INNER MEMBRANE TRANSPORTER"/>
    <property type="match status" value="1"/>
</dbReference>
<evidence type="ECO:0000256" key="2">
    <source>
        <dbReference type="ARBA" id="ARBA00007362"/>
    </source>
</evidence>
<dbReference type="GO" id="GO:0016020">
    <property type="term" value="C:membrane"/>
    <property type="evidence" value="ECO:0007669"/>
    <property type="project" value="UniProtKB-SubCell"/>
</dbReference>
<dbReference type="RefSeq" id="WP_181536547.1">
    <property type="nucleotide sequence ID" value="NZ_JACDUU010000002.1"/>
</dbReference>
<evidence type="ECO:0000313" key="9">
    <source>
        <dbReference type="Proteomes" id="UP000580891"/>
    </source>
</evidence>
<dbReference type="Gene3D" id="1.10.3730.20">
    <property type="match status" value="1"/>
</dbReference>
<feature type="transmembrane region" description="Helical" evidence="6">
    <location>
        <begin position="292"/>
        <end position="309"/>
    </location>
</feature>
<comment type="caution">
    <text evidence="8">The sequence shown here is derived from an EMBL/GenBank/DDBJ whole genome shotgun (WGS) entry which is preliminary data.</text>
</comment>
<evidence type="ECO:0000256" key="3">
    <source>
        <dbReference type="ARBA" id="ARBA00022692"/>
    </source>
</evidence>
<comment type="subcellular location">
    <subcellularLocation>
        <location evidence="1">Endomembrane system</location>
        <topology evidence="1">Multi-pass membrane protein</topology>
    </subcellularLocation>
</comment>
<dbReference type="InterPro" id="IPR037185">
    <property type="entry name" value="EmrE-like"/>
</dbReference>
<feature type="transmembrane region" description="Helical" evidence="6">
    <location>
        <begin position="268"/>
        <end position="286"/>
    </location>
</feature>
<dbReference type="EMBL" id="JACDUU010000002">
    <property type="protein sequence ID" value="MBA2870638.1"/>
    <property type="molecule type" value="Genomic_DNA"/>
</dbReference>
<dbReference type="PANTHER" id="PTHR32322:SF9">
    <property type="entry name" value="AMINO-ACID METABOLITE EFFLUX PUMP-RELATED"/>
    <property type="match status" value="1"/>
</dbReference>